<keyword evidence="5" id="KW-0206">Cytoskeleton</keyword>
<dbReference type="PANTHER" id="PTHR31078">
    <property type="entry name" value="CILIA- AND FLAGELLA-ASSOCIATED PROTEIN 300"/>
    <property type="match status" value="1"/>
</dbReference>
<dbReference type="EMBL" id="BRXZ01001471">
    <property type="protein sequence ID" value="GMH71993.1"/>
    <property type="molecule type" value="Genomic_DNA"/>
</dbReference>
<dbReference type="AlphaFoldDB" id="A0A9W7AMX5"/>
<keyword evidence="9" id="KW-1185">Reference proteome</keyword>
<dbReference type="Proteomes" id="UP001165082">
    <property type="component" value="Unassembled WGS sequence"/>
</dbReference>
<evidence type="ECO:0000313" key="9">
    <source>
        <dbReference type="Proteomes" id="UP001165082"/>
    </source>
</evidence>
<dbReference type="Pfam" id="PF14926">
    <property type="entry name" value="CFAP300"/>
    <property type="match status" value="1"/>
</dbReference>
<evidence type="ECO:0000256" key="6">
    <source>
        <dbReference type="ARBA" id="ARBA00023273"/>
    </source>
</evidence>
<keyword evidence="7" id="KW-0812">Transmembrane</keyword>
<evidence type="ECO:0000256" key="1">
    <source>
        <dbReference type="ARBA" id="ARBA00004430"/>
    </source>
</evidence>
<dbReference type="PANTHER" id="PTHR31078:SF1">
    <property type="entry name" value="CILIA- AND FLAGELLA-ASSOCIATED PROTEIN 300"/>
    <property type="match status" value="1"/>
</dbReference>
<dbReference type="OrthoDB" id="10259249at2759"/>
<evidence type="ECO:0000256" key="2">
    <source>
        <dbReference type="ARBA" id="ARBA00009205"/>
    </source>
</evidence>
<feature type="transmembrane region" description="Helical" evidence="7">
    <location>
        <begin position="241"/>
        <end position="263"/>
    </location>
</feature>
<organism evidence="8 9">
    <name type="scientific">Triparma retinervis</name>
    <dbReference type="NCBI Taxonomy" id="2557542"/>
    <lineage>
        <taxon>Eukaryota</taxon>
        <taxon>Sar</taxon>
        <taxon>Stramenopiles</taxon>
        <taxon>Ochrophyta</taxon>
        <taxon>Bolidophyceae</taxon>
        <taxon>Parmales</taxon>
        <taxon>Triparmaceae</taxon>
        <taxon>Triparma</taxon>
    </lineage>
</organism>
<evidence type="ECO:0000256" key="4">
    <source>
        <dbReference type="ARBA" id="ARBA00022490"/>
    </source>
</evidence>
<comment type="similarity">
    <text evidence="2">Belongs to the CFAP300 family.</text>
</comment>
<dbReference type="InterPro" id="IPR029416">
    <property type="entry name" value="CFAP300"/>
</dbReference>
<evidence type="ECO:0000256" key="5">
    <source>
        <dbReference type="ARBA" id="ARBA00023212"/>
    </source>
</evidence>
<keyword evidence="6" id="KW-0966">Cell projection</keyword>
<protein>
    <recommendedName>
        <fullName evidence="3">Cilia- and flagella-associated protein 300</fullName>
    </recommendedName>
</protein>
<keyword evidence="7" id="KW-1133">Transmembrane helix</keyword>
<comment type="caution">
    <text evidence="8">The sequence shown here is derived from an EMBL/GenBank/DDBJ whole genome shotgun (WGS) entry which is preliminary data.</text>
</comment>
<comment type="subcellular location">
    <subcellularLocation>
        <location evidence="1">Cytoplasm</location>
        <location evidence="1">Cytoskeleton</location>
        <location evidence="1">Cilium axoneme</location>
    </subcellularLocation>
</comment>
<evidence type="ECO:0000256" key="3">
    <source>
        <dbReference type="ARBA" id="ARBA00022174"/>
    </source>
</evidence>
<name>A0A9W7AMX5_9STRA</name>
<sequence length="315" mass="34193">MRQELQHLLISVRRNIKSTGEANLLPDLKVARFRSSTHIKKGSVASLTSLVRSFVNDPSVSAALGTSPVDIPDEISVSPLSCTVLNMNFFDAVAADNEVVTSTDLIRACMDETFDGITIQDKLREMLVNPDSENCHLFEEAQKKEWIYHLLKLVCVGGAMCQAEDKFAEYKEITKTFYKDTVSVQKDKILAERFGITPSVSREGAKSSTIAGKKEDPPTDVMAMIPAPVQIFIDRFLKAGVAVSTLVFVLAGVAITLEAYAAATHNPLPTSVDSFIVSVVEPNFTPGLLVLLGFSVSLGVFTAAQLGSEGATYRE</sequence>
<dbReference type="GO" id="GO:0005930">
    <property type="term" value="C:axoneme"/>
    <property type="evidence" value="ECO:0007669"/>
    <property type="project" value="UniProtKB-SubCell"/>
</dbReference>
<gene>
    <name evidence="8" type="ORF">TrRE_jg7571</name>
</gene>
<evidence type="ECO:0000313" key="8">
    <source>
        <dbReference type="EMBL" id="GMH71993.1"/>
    </source>
</evidence>
<keyword evidence="4" id="KW-0963">Cytoplasm</keyword>
<keyword evidence="7" id="KW-0472">Membrane</keyword>
<feature type="transmembrane region" description="Helical" evidence="7">
    <location>
        <begin position="283"/>
        <end position="304"/>
    </location>
</feature>
<reference evidence="8" key="1">
    <citation type="submission" date="2022-07" db="EMBL/GenBank/DDBJ databases">
        <title>Genome analysis of Parmales, a sister group of diatoms, reveals the evolutionary specialization of diatoms from phago-mixotrophs to photoautotrophs.</title>
        <authorList>
            <person name="Ban H."/>
            <person name="Sato S."/>
            <person name="Yoshikawa S."/>
            <person name="Kazumasa Y."/>
            <person name="Nakamura Y."/>
            <person name="Ichinomiya M."/>
            <person name="Saitoh K."/>
            <person name="Sato N."/>
            <person name="Blanc-Mathieu R."/>
            <person name="Endo H."/>
            <person name="Kuwata A."/>
            <person name="Ogata H."/>
        </authorList>
    </citation>
    <scope>NUCLEOTIDE SEQUENCE</scope>
</reference>
<evidence type="ECO:0000256" key="7">
    <source>
        <dbReference type="SAM" id="Phobius"/>
    </source>
</evidence>
<accession>A0A9W7AMX5</accession>
<proteinExistence type="inferred from homology"/>